<reference evidence="1 2" key="1">
    <citation type="submission" date="2015-06" db="EMBL/GenBank/DDBJ databases">
        <title>Survival trade-offs in plant roots during colonization by closely related pathogenic and mutualistic fungi.</title>
        <authorList>
            <person name="Hacquard S."/>
            <person name="Kracher B."/>
            <person name="Hiruma K."/>
            <person name="Weinman A."/>
            <person name="Muench P."/>
            <person name="Garrido Oter R."/>
            <person name="Ver Loren van Themaat E."/>
            <person name="Dallerey J.-F."/>
            <person name="Damm U."/>
            <person name="Henrissat B."/>
            <person name="Lespinet O."/>
            <person name="Thon M."/>
            <person name="Kemen E."/>
            <person name="McHardy A.C."/>
            <person name="Schulze-Lefert P."/>
            <person name="O'Connell R.J."/>
        </authorList>
    </citation>
    <scope>NUCLEOTIDE SEQUENCE [LARGE SCALE GENOMIC DNA]</scope>
    <source>
        <strain evidence="1 2">0861</strain>
    </source>
</reference>
<proteinExistence type="predicted"/>
<dbReference type="Proteomes" id="UP000076552">
    <property type="component" value="Unassembled WGS sequence"/>
</dbReference>
<name>A0A166LLU9_9PEZI</name>
<accession>A0A166LLU9</accession>
<protein>
    <submittedName>
        <fullName evidence="1">Uncharacterized protein</fullName>
    </submittedName>
</protein>
<comment type="caution">
    <text evidence="1">The sequence shown here is derived from an EMBL/GenBank/DDBJ whole genome shotgun (WGS) entry which is preliminary data.</text>
</comment>
<dbReference type="AlphaFoldDB" id="A0A166LLU9"/>
<evidence type="ECO:0000313" key="1">
    <source>
        <dbReference type="EMBL" id="KZL63687.1"/>
    </source>
</evidence>
<dbReference type="EMBL" id="LFIV01000335">
    <property type="protein sequence ID" value="KZL63687.1"/>
    <property type="molecule type" value="Genomic_DNA"/>
</dbReference>
<sequence>MSCQSSTSFDVVSDWVSSMSPPTGSPRCSALPPEEKHTIRNCRHETALSMRGLARTLRPALSSGGQANRIRPHITNSDQHCQPSAGAHQTARVAFYNKKRQPGRPARTARAEIKHSASDYNYNGCAIGDADETTEWEDSIEASETLVEHLQFVRRMDLDGTAAGCSLITIMLEPSGLCTKDEDAAAGAAQIEGSST</sequence>
<organism evidence="1 2">
    <name type="scientific">Colletotrichum tofieldiae</name>
    <dbReference type="NCBI Taxonomy" id="708197"/>
    <lineage>
        <taxon>Eukaryota</taxon>
        <taxon>Fungi</taxon>
        <taxon>Dikarya</taxon>
        <taxon>Ascomycota</taxon>
        <taxon>Pezizomycotina</taxon>
        <taxon>Sordariomycetes</taxon>
        <taxon>Hypocreomycetidae</taxon>
        <taxon>Glomerellales</taxon>
        <taxon>Glomerellaceae</taxon>
        <taxon>Colletotrichum</taxon>
        <taxon>Colletotrichum spaethianum species complex</taxon>
    </lineage>
</organism>
<keyword evidence="2" id="KW-1185">Reference proteome</keyword>
<evidence type="ECO:0000313" key="2">
    <source>
        <dbReference type="Proteomes" id="UP000076552"/>
    </source>
</evidence>
<gene>
    <name evidence="1" type="ORF">CT0861_08489</name>
</gene>